<dbReference type="InterPro" id="IPR023404">
    <property type="entry name" value="rSAM_horseshoe"/>
</dbReference>
<dbReference type="PROSITE" id="PS50926">
    <property type="entry name" value="TRAM"/>
    <property type="match status" value="1"/>
</dbReference>
<gene>
    <name evidence="8 12" type="primary">rimO</name>
    <name evidence="12" type="ORF">DDT42_00091</name>
</gene>
<dbReference type="Pfam" id="PF04055">
    <property type="entry name" value="Radical_SAM"/>
    <property type="match status" value="1"/>
</dbReference>
<evidence type="ECO:0000313" key="13">
    <source>
        <dbReference type="Proteomes" id="UP000811545"/>
    </source>
</evidence>
<evidence type="ECO:0000256" key="1">
    <source>
        <dbReference type="ARBA" id="ARBA00022485"/>
    </source>
</evidence>
<accession>A0A9E2BFX9</accession>
<feature type="binding site" evidence="8">
    <location>
        <position position="10"/>
    </location>
    <ligand>
        <name>[4Fe-4S] cluster</name>
        <dbReference type="ChEBI" id="CHEBI:49883"/>
        <label>1</label>
    </ligand>
</feature>
<dbReference type="Proteomes" id="UP000811545">
    <property type="component" value="Unassembled WGS sequence"/>
</dbReference>
<keyword evidence="6 8" id="KW-0408">Iron</keyword>
<dbReference type="GO" id="GO:0005829">
    <property type="term" value="C:cytosol"/>
    <property type="evidence" value="ECO:0007669"/>
    <property type="project" value="TreeGrafter"/>
</dbReference>
<evidence type="ECO:0000259" key="11">
    <source>
        <dbReference type="PROSITE" id="PS51918"/>
    </source>
</evidence>
<dbReference type="Gene3D" id="3.80.30.20">
    <property type="entry name" value="tm_1862 like domain"/>
    <property type="match status" value="1"/>
</dbReference>
<comment type="cofactor">
    <cofactor evidence="8">
        <name>[4Fe-4S] cluster</name>
        <dbReference type="ChEBI" id="CHEBI:49883"/>
    </cofactor>
    <text evidence="8">Binds 2 [4Fe-4S] clusters. One cluster is coordinated with 3 cysteines and an exchangeable S-adenosyl-L-methionine.</text>
</comment>
<evidence type="ECO:0000256" key="7">
    <source>
        <dbReference type="ARBA" id="ARBA00023014"/>
    </source>
</evidence>
<dbReference type="InterPro" id="IPR006638">
    <property type="entry name" value="Elp3/MiaA/NifB-like_rSAM"/>
</dbReference>
<dbReference type="InterPro" id="IPR005840">
    <property type="entry name" value="Ribosomal_uS12_MeSTrfase_RimO"/>
</dbReference>
<dbReference type="AlphaFoldDB" id="A0A9E2BFX9"/>
<feature type="binding site" evidence="8">
    <location>
        <position position="79"/>
    </location>
    <ligand>
        <name>[4Fe-4S] cluster</name>
        <dbReference type="ChEBI" id="CHEBI:49883"/>
        <label>1</label>
    </ligand>
</feature>
<dbReference type="InterPro" id="IPR005839">
    <property type="entry name" value="Methylthiotransferase"/>
</dbReference>
<dbReference type="HAMAP" id="MF_01865">
    <property type="entry name" value="MTTase_RimO"/>
    <property type="match status" value="1"/>
</dbReference>
<keyword evidence="5 8" id="KW-0479">Metal-binding</keyword>
<dbReference type="PROSITE" id="PS01278">
    <property type="entry name" value="MTTASE_RADICAL"/>
    <property type="match status" value="1"/>
</dbReference>
<keyword evidence="3 8" id="KW-0808">Transferase</keyword>
<feature type="binding site" evidence="8">
    <location>
        <position position="46"/>
    </location>
    <ligand>
        <name>[4Fe-4S] cluster</name>
        <dbReference type="ChEBI" id="CHEBI:49883"/>
        <label>1</label>
    </ligand>
</feature>
<dbReference type="PROSITE" id="PS51449">
    <property type="entry name" value="MTTASE_N"/>
    <property type="match status" value="1"/>
</dbReference>
<evidence type="ECO:0000259" key="10">
    <source>
        <dbReference type="PROSITE" id="PS51449"/>
    </source>
</evidence>
<protein>
    <recommendedName>
        <fullName evidence="8">Ribosomal protein uS12 methylthiotransferase RimO</fullName>
        <shortName evidence="8">uS12 MTTase</shortName>
        <shortName evidence="8">uS12 methylthiotransferase</shortName>
        <ecNumber evidence="8">2.8.4.4</ecNumber>
    </recommendedName>
    <alternativeName>
        <fullName evidence="8">Ribosomal protein uS12 (aspartate-C(3))-methylthiotransferase</fullName>
    </alternativeName>
    <alternativeName>
        <fullName evidence="8">Ribosome maturation factor RimO</fullName>
    </alternativeName>
</protein>
<comment type="catalytic activity">
    <reaction evidence="8">
        <text>L-aspartate(89)-[ribosomal protein uS12]-hydrogen + (sulfur carrier)-SH + AH2 + 2 S-adenosyl-L-methionine = 3-methylsulfanyl-L-aspartate(89)-[ribosomal protein uS12]-hydrogen + (sulfur carrier)-H + 5'-deoxyadenosine + L-methionine + A + S-adenosyl-L-homocysteine + 2 H(+)</text>
        <dbReference type="Rhea" id="RHEA:37087"/>
        <dbReference type="Rhea" id="RHEA-COMP:10460"/>
        <dbReference type="Rhea" id="RHEA-COMP:10461"/>
        <dbReference type="Rhea" id="RHEA-COMP:14737"/>
        <dbReference type="Rhea" id="RHEA-COMP:14739"/>
        <dbReference type="ChEBI" id="CHEBI:13193"/>
        <dbReference type="ChEBI" id="CHEBI:15378"/>
        <dbReference type="ChEBI" id="CHEBI:17319"/>
        <dbReference type="ChEBI" id="CHEBI:17499"/>
        <dbReference type="ChEBI" id="CHEBI:29917"/>
        <dbReference type="ChEBI" id="CHEBI:29961"/>
        <dbReference type="ChEBI" id="CHEBI:57844"/>
        <dbReference type="ChEBI" id="CHEBI:57856"/>
        <dbReference type="ChEBI" id="CHEBI:59789"/>
        <dbReference type="ChEBI" id="CHEBI:64428"/>
        <dbReference type="ChEBI" id="CHEBI:73599"/>
        <dbReference type="EC" id="2.8.4.4"/>
    </reaction>
</comment>
<dbReference type="GO" id="GO:0103039">
    <property type="term" value="F:protein methylthiotransferase activity"/>
    <property type="evidence" value="ECO:0007669"/>
    <property type="project" value="UniProtKB-EC"/>
</dbReference>
<evidence type="ECO:0000256" key="4">
    <source>
        <dbReference type="ARBA" id="ARBA00022691"/>
    </source>
</evidence>
<keyword evidence="2 8" id="KW-0963">Cytoplasm</keyword>
<evidence type="ECO:0000256" key="3">
    <source>
        <dbReference type="ARBA" id="ARBA00022679"/>
    </source>
</evidence>
<keyword evidence="12" id="KW-0689">Ribosomal protein</keyword>
<keyword evidence="4 8" id="KW-0949">S-adenosyl-L-methionine</keyword>
<feature type="domain" description="Radical SAM core" evidence="11">
    <location>
        <begin position="135"/>
        <end position="365"/>
    </location>
</feature>
<comment type="subcellular location">
    <subcellularLocation>
        <location evidence="8">Cytoplasm</location>
    </subcellularLocation>
</comment>
<dbReference type="PROSITE" id="PS51918">
    <property type="entry name" value="RADICAL_SAM"/>
    <property type="match status" value="1"/>
</dbReference>
<dbReference type="PANTHER" id="PTHR43837">
    <property type="entry name" value="RIBOSOMAL PROTEIN S12 METHYLTHIOTRANSFERASE RIMO"/>
    <property type="match status" value="1"/>
</dbReference>
<reference evidence="12 13" key="1">
    <citation type="journal article" date="2021" name="bioRxiv">
        <title>Unique metabolic strategies in Hadean analogues reveal hints for primordial physiology.</title>
        <authorList>
            <person name="Nobu M.K."/>
            <person name="Nakai R."/>
            <person name="Tamazawa S."/>
            <person name="Mori H."/>
            <person name="Toyoda A."/>
            <person name="Ijiri A."/>
            <person name="Suzuki S."/>
            <person name="Kurokawa K."/>
            <person name="Kamagata Y."/>
            <person name="Tamaki H."/>
        </authorList>
    </citation>
    <scope>NUCLEOTIDE SEQUENCE [LARGE SCALE GENOMIC DNA]</scope>
    <source>
        <strain evidence="12">BS525</strain>
    </source>
</reference>
<dbReference type="PANTHER" id="PTHR43837:SF1">
    <property type="entry name" value="RIBOSOMAL PROTEIN US12 METHYLTHIOTRANSFERASE RIMO"/>
    <property type="match status" value="1"/>
</dbReference>
<dbReference type="GO" id="GO:0035600">
    <property type="term" value="P:tRNA methylthiolation"/>
    <property type="evidence" value="ECO:0007669"/>
    <property type="project" value="UniProtKB-ARBA"/>
</dbReference>
<dbReference type="SMART" id="SM00729">
    <property type="entry name" value="Elp3"/>
    <property type="match status" value="1"/>
</dbReference>
<dbReference type="GO" id="GO:0035599">
    <property type="term" value="F:aspartic acid methylthiotransferase activity"/>
    <property type="evidence" value="ECO:0007669"/>
    <property type="project" value="TreeGrafter"/>
</dbReference>
<dbReference type="InterPro" id="IPR038135">
    <property type="entry name" value="Methylthiotransferase_N_sf"/>
</dbReference>
<dbReference type="NCBIfam" id="TIGR00089">
    <property type="entry name" value="MiaB/RimO family radical SAM methylthiotransferase"/>
    <property type="match status" value="1"/>
</dbReference>
<dbReference type="FunFam" id="3.80.30.20:FF:000001">
    <property type="entry name" value="tRNA-2-methylthio-N(6)-dimethylallyladenosine synthase 2"/>
    <property type="match status" value="1"/>
</dbReference>
<comment type="function">
    <text evidence="8">Catalyzes the methylthiolation of an aspartic acid residue of ribosomal protein uS12.</text>
</comment>
<evidence type="ECO:0000256" key="8">
    <source>
        <dbReference type="HAMAP-Rule" id="MF_01865"/>
    </source>
</evidence>
<evidence type="ECO:0000256" key="5">
    <source>
        <dbReference type="ARBA" id="ARBA00022723"/>
    </source>
</evidence>
<dbReference type="SFLD" id="SFLDG01082">
    <property type="entry name" value="B12-binding_domain_containing"/>
    <property type="match status" value="1"/>
</dbReference>
<dbReference type="Pfam" id="PF18693">
    <property type="entry name" value="TRAM_2"/>
    <property type="match status" value="1"/>
</dbReference>
<dbReference type="InterPro" id="IPR020612">
    <property type="entry name" value="Methylthiotransferase_CS"/>
</dbReference>
<comment type="similarity">
    <text evidence="8">Belongs to the methylthiotransferase family. RimO subfamily.</text>
</comment>
<dbReference type="Pfam" id="PF00919">
    <property type="entry name" value="UPF0004"/>
    <property type="match status" value="1"/>
</dbReference>
<evidence type="ECO:0000256" key="6">
    <source>
        <dbReference type="ARBA" id="ARBA00023004"/>
    </source>
</evidence>
<dbReference type="GO" id="GO:0046872">
    <property type="term" value="F:metal ion binding"/>
    <property type="evidence" value="ECO:0007669"/>
    <property type="project" value="UniProtKB-KW"/>
</dbReference>
<dbReference type="InterPro" id="IPR013848">
    <property type="entry name" value="Methylthiotransferase_N"/>
</dbReference>
<feature type="domain" description="MTTase N-terminal" evidence="10">
    <location>
        <begin position="1"/>
        <end position="116"/>
    </location>
</feature>
<dbReference type="GO" id="GO:0051539">
    <property type="term" value="F:4 iron, 4 sulfur cluster binding"/>
    <property type="evidence" value="ECO:0007669"/>
    <property type="project" value="UniProtKB-UniRule"/>
</dbReference>
<dbReference type="InterPro" id="IPR007197">
    <property type="entry name" value="rSAM"/>
</dbReference>
<proteinExistence type="inferred from homology"/>
<feature type="binding site" evidence="8">
    <location>
        <position position="149"/>
    </location>
    <ligand>
        <name>[4Fe-4S] cluster</name>
        <dbReference type="ChEBI" id="CHEBI:49883"/>
        <label>2</label>
        <note>4Fe-4S-S-AdoMet</note>
    </ligand>
</feature>
<dbReference type="SFLD" id="SFLDG01061">
    <property type="entry name" value="methylthiotransferase"/>
    <property type="match status" value="1"/>
</dbReference>
<dbReference type="GO" id="GO:0005840">
    <property type="term" value="C:ribosome"/>
    <property type="evidence" value="ECO:0007669"/>
    <property type="project" value="UniProtKB-KW"/>
</dbReference>
<evidence type="ECO:0000256" key="2">
    <source>
        <dbReference type="ARBA" id="ARBA00022490"/>
    </source>
</evidence>
<organism evidence="12 13">
    <name type="scientific">Psychracetigena formicireducens</name>
    <dbReference type="NCBI Taxonomy" id="2986056"/>
    <lineage>
        <taxon>Bacteria</taxon>
        <taxon>Bacillati</taxon>
        <taxon>Candidatus Lithacetigenota</taxon>
        <taxon>Candidatus Psychracetigena</taxon>
    </lineage>
</organism>
<dbReference type="CDD" id="cd01335">
    <property type="entry name" value="Radical_SAM"/>
    <property type="match status" value="1"/>
</dbReference>
<keyword evidence="12" id="KW-0687">Ribonucleoprotein</keyword>
<dbReference type="InterPro" id="IPR012340">
    <property type="entry name" value="NA-bd_OB-fold"/>
</dbReference>
<feature type="domain" description="TRAM" evidence="9">
    <location>
        <begin position="368"/>
        <end position="433"/>
    </location>
</feature>
<dbReference type="SFLD" id="SFLDS00029">
    <property type="entry name" value="Radical_SAM"/>
    <property type="match status" value="1"/>
</dbReference>
<evidence type="ECO:0000313" key="12">
    <source>
        <dbReference type="EMBL" id="MBT9144259.1"/>
    </source>
</evidence>
<keyword evidence="7 8" id="KW-0411">Iron-sulfur</keyword>
<dbReference type="Gene3D" id="3.40.50.12160">
    <property type="entry name" value="Methylthiotransferase, N-terminal domain"/>
    <property type="match status" value="1"/>
</dbReference>
<comment type="caution">
    <text evidence="12">The sequence shown here is derived from an EMBL/GenBank/DDBJ whole genome shotgun (WGS) entry which is preliminary data.</text>
</comment>
<dbReference type="SUPFAM" id="SSF102114">
    <property type="entry name" value="Radical SAM enzymes"/>
    <property type="match status" value="1"/>
</dbReference>
<keyword evidence="1 8" id="KW-0004">4Fe-4S</keyword>
<dbReference type="EMBL" id="QLTW01000002">
    <property type="protein sequence ID" value="MBT9144259.1"/>
    <property type="molecule type" value="Genomic_DNA"/>
</dbReference>
<feature type="binding site" evidence="8">
    <location>
        <position position="156"/>
    </location>
    <ligand>
        <name>[4Fe-4S] cluster</name>
        <dbReference type="ChEBI" id="CHEBI:49883"/>
        <label>2</label>
        <note>4Fe-4S-S-AdoMet</note>
    </ligand>
</feature>
<feature type="binding site" evidence="8">
    <location>
        <position position="153"/>
    </location>
    <ligand>
        <name>[4Fe-4S] cluster</name>
        <dbReference type="ChEBI" id="CHEBI:49883"/>
        <label>2</label>
        <note>4Fe-4S-S-AdoMet</note>
    </ligand>
</feature>
<dbReference type="InterPro" id="IPR058240">
    <property type="entry name" value="rSAM_sf"/>
</dbReference>
<dbReference type="NCBIfam" id="TIGR01125">
    <property type="entry name" value="30S ribosomal protein S12 methylthiotransferase RimO"/>
    <property type="match status" value="1"/>
</dbReference>
<dbReference type="EC" id="2.8.4.4" evidence="8"/>
<dbReference type="InterPro" id="IPR002792">
    <property type="entry name" value="TRAM_dom"/>
</dbReference>
<evidence type="ECO:0000259" key="9">
    <source>
        <dbReference type="PROSITE" id="PS50926"/>
    </source>
</evidence>
<dbReference type="Gene3D" id="2.40.50.140">
    <property type="entry name" value="Nucleic acid-binding proteins"/>
    <property type="match status" value="1"/>
</dbReference>
<name>A0A9E2BFX9_PSYF1</name>
<sequence>MKYYLVSLGCPKNRVDSEILASHLVKNGDEIVLLPDKADTVVINTCSFIKPAVEESLDEIHRLSKIKEKYGFKLILAGCLVDRFTDRSWHNYEGIDMAVSSSLLPQVAEFLKENKRETILGPPGLLSVSDDRHTISTFPYAYVKLSEGCDIKCSYCTIPSIKGQFRSRPLEDIVTEAENLLAQGIRELVLVSQDSGFYGRDLVGKYSLACLLKKLNKLPGNFWIRLMYLNPMRVNNELIDTLAGLEKVVKYIDLPLQHTHDDILKLMGRPYRYKFIVNLLEKIKKVIPEVAIRSSFIIGFPGESRNHFNHLLHSLSDLRIPKAGFFPYYPEENTPAFAFKGRLSSRTISRRLRESRELQATILEEYNKSLVGSIRELLVETNQGLVYGRLQYDAPEIDSLVYIHNKRRKLTVGDFVKVKIIGYETVDLRGKLI</sequence>